<dbReference type="AlphaFoldDB" id="A0A172XU75"/>
<name>A0A172XU75_9FLAO</name>
<sequence length="531" mass="58950">MKKNIIKILFISASMLTGGLVMNSCQDSIDIVQEGEAYESQITTVSQLTSYLTGSVYNLLEPTNANYLTAVLTDEVAPGVGSGGQEFQLHRFFLDSNDTYTSNIWANNYLVINRINHLLEVAKHVTPANDPEKVTYNKAIAQARAIRAYCYLQLETYFSTDMKNDSALGVMWLEGVPADIFNFSSPRLTNKAIYDLVNADLTYARSILPYMKDDIISATTNPAPLNSMSRFFASKDFVNAVAARYNLYSGKYALAKQYAQDVVTNVNFALTLATPMTSTAAPTIGNATWNAAWYNTSTAFNPYRRMWGDLDRGEVIFSLNRLATGAGGAIGTFYNTNASNITGNPMWFWGKNLYNQFNVGGDVRKYAYLDPTSNAYIQQGYDYFVVDKFPGKPGSATRNDVKVFRLSEMYFILAEAAVEEGDFTQAATYINNVRTARRYTGTPTTPVYTNKQIAYADILKERRIELALEGHRYIDLKRLATTAGVTMDRNEADDIVTVSNLPNGSYKYTLPIPLAEITGNPAMAGQQNPGY</sequence>
<dbReference type="Proteomes" id="UP000077824">
    <property type="component" value="Chromosome"/>
</dbReference>
<proteinExistence type="inferred from homology"/>
<gene>
    <name evidence="9" type="ORF">A0O34_07625</name>
</gene>
<dbReference type="SUPFAM" id="SSF48452">
    <property type="entry name" value="TPR-like"/>
    <property type="match status" value="1"/>
</dbReference>
<evidence type="ECO:0000256" key="1">
    <source>
        <dbReference type="ARBA" id="ARBA00004442"/>
    </source>
</evidence>
<feature type="chain" id="PRO_5008003830" description="Carbohydrate-binding protein SusD" evidence="6">
    <location>
        <begin position="24"/>
        <end position="531"/>
    </location>
</feature>
<organism evidence="9 10">
    <name type="scientific">Chryseobacterium glaciei</name>
    <dbReference type="NCBI Taxonomy" id="1685010"/>
    <lineage>
        <taxon>Bacteria</taxon>
        <taxon>Pseudomonadati</taxon>
        <taxon>Bacteroidota</taxon>
        <taxon>Flavobacteriia</taxon>
        <taxon>Flavobacteriales</taxon>
        <taxon>Weeksellaceae</taxon>
        <taxon>Chryseobacterium group</taxon>
        <taxon>Chryseobacterium</taxon>
    </lineage>
</organism>
<evidence type="ECO:0000256" key="4">
    <source>
        <dbReference type="ARBA" id="ARBA00023136"/>
    </source>
</evidence>
<dbReference type="Gene3D" id="1.25.40.390">
    <property type="match status" value="1"/>
</dbReference>
<reference evidence="9 10" key="1">
    <citation type="submission" date="2016-04" db="EMBL/GenBank/DDBJ databases">
        <title>Complete Genome Sequence of Chryseobacterium sp. IHBB 10212.</title>
        <authorList>
            <person name="Pal M."/>
            <person name="Swarnkar M.K."/>
            <person name="Kaushal K."/>
            <person name="Chhibber S."/>
            <person name="Singh A.K."/>
            <person name="Gulati A."/>
        </authorList>
    </citation>
    <scope>NUCLEOTIDE SEQUENCE [LARGE SCALE GENOMIC DNA]</scope>
    <source>
        <strain evidence="9 10">IHBB 10212</strain>
    </source>
</reference>
<keyword evidence="4" id="KW-0472">Membrane</keyword>
<evidence type="ECO:0000256" key="5">
    <source>
        <dbReference type="ARBA" id="ARBA00023237"/>
    </source>
</evidence>
<dbReference type="InterPro" id="IPR012944">
    <property type="entry name" value="SusD_RagB_dom"/>
</dbReference>
<dbReference type="OrthoDB" id="630434at2"/>
<dbReference type="GO" id="GO:0009279">
    <property type="term" value="C:cell outer membrane"/>
    <property type="evidence" value="ECO:0007669"/>
    <property type="project" value="UniProtKB-SubCell"/>
</dbReference>
<dbReference type="STRING" id="1685010.A0O34_07625"/>
<dbReference type="EMBL" id="CP015199">
    <property type="protein sequence ID" value="ANF50392.1"/>
    <property type="molecule type" value="Genomic_DNA"/>
</dbReference>
<dbReference type="KEGG" id="chh:A0O34_07625"/>
<evidence type="ECO:0000256" key="2">
    <source>
        <dbReference type="ARBA" id="ARBA00006275"/>
    </source>
</evidence>
<evidence type="ECO:0000256" key="3">
    <source>
        <dbReference type="ARBA" id="ARBA00022729"/>
    </source>
</evidence>
<evidence type="ECO:0000259" key="7">
    <source>
        <dbReference type="Pfam" id="PF07980"/>
    </source>
</evidence>
<feature type="domain" description="RagB/SusD" evidence="7">
    <location>
        <begin position="390"/>
        <end position="531"/>
    </location>
</feature>
<keyword evidence="10" id="KW-1185">Reference proteome</keyword>
<dbReference type="Pfam" id="PF07980">
    <property type="entry name" value="SusD_RagB"/>
    <property type="match status" value="1"/>
</dbReference>
<dbReference type="InterPro" id="IPR033985">
    <property type="entry name" value="SusD-like_N"/>
</dbReference>
<dbReference type="InterPro" id="IPR011990">
    <property type="entry name" value="TPR-like_helical_dom_sf"/>
</dbReference>
<accession>A0A172XU75</accession>
<comment type="similarity">
    <text evidence="2">Belongs to the SusD family.</text>
</comment>
<evidence type="ECO:0000259" key="8">
    <source>
        <dbReference type="Pfam" id="PF14322"/>
    </source>
</evidence>
<dbReference type="RefSeq" id="WP_066753323.1">
    <property type="nucleotide sequence ID" value="NZ_CP015199.1"/>
</dbReference>
<comment type="subcellular location">
    <subcellularLocation>
        <location evidence="1">Cell outer membrane</location>
    </subcellularLocation>
</comment>
<evidence type="ECO:0000313" key="9">
    <source>
        <dbReference type="EMBL" id="ANF50392.1"/>
    </source>
</evidence>
<evidence type="ECO:0008006" key="11">
    <source>
        <dbReference type="Google" id="ProtNLM"/>
    </source>
</evidence>
<protein>
    <recommendedName>
        <fullName evidence="11">Carbohydrate-binding protein SusD</fullName>
    </recommendedName>
</protein>
<evidence type="ECO:0000313" key="10">
    <source>
        <dbReference type="Proteomes" id="UP000077824"/>
    </source>
</evidence>
<feature type="domain" description="SusD-like N-terminal" evidence="8">
    <location>
        <begin position="63"/>
        <end position="232"/>
    </location>
</feature>
<evidence type="ECO:0000256" key="6">
    <source>
        <dbReference type="SAM" id="SignalP"/>
    </source>
</evidence>
<dbReference type="Pfam" id="PF14322">
    <property type="entry name" value="SusD-like_3"/>
    <property type="match status" value="1"/>
</dbReference>
<keyword evidence="5" id="KW-0998">Cell outer membrane</keyword>
<feature type="signal peptide" evidence="6">
    <location>
        <begin position="1"/>
        <end position="23"/>
    </location>
</feature>
<keyword evidence="3 6" id="KW-0732">Signal</keyword>